<keyword evidence="1" id="KW-0472">Membrane</keyword>
<gene>
    <name evidence="2" type="ORF">ACFPFW_01100</name>
</gene>
<accession>A0ABV9YUT9</accession>
<name>A0ABV9YUT9_9HYPH</name>
<keyword evidence="1" id="KW-0812">Transmembrane</keyword>
<protein>
    <submittedName>
        <fullName evidence="2">Uncharacterized protein</fullName>
    </submittedName>
</protein>
<keyword evidence="3" id="KW-1185">Reference proteome</keyword>
<dbReference type="Proteomes" id="UP001595796">
    <property type="component" value="Unassembled WGS sequence"/>
</dbReference>
<proteinExistence type="predicted"/>
<evidence type="ECO:0000313" key="2">
    <source>
        <dbReference type="EMBL" id="MFC5066608.1"/>
    </source>
</evidence>
<keyword evidence="1" id="KW-1133">Transmembrane helix</keyword>
<feature type="transmembrane region" description="Helical" evidence="1">
    <location>
        <begin position="9"/>
        <end position="30"/>
    </location>
</feature>
<dbReference type="RefSeq" id="WP_114955385.1">
    <property type="nucleotide sequence ID" value="NZ_JBHSJF010000001.1"/>
</dbReference>
<dbReference type="EMBL" id="JBHSJF010000001">
    <property type="protein sequence ID" value="MFC5066608.1"/>
    <property type="molecule type" value="Genomic_DNA"/>
</dbReference>
<feature type="transmembrane region" description="Helical" evidence="1">
    <location>
        <begin position="42"/>
        <end position="61"/>
    </location>
</feature>
<reference evidence="3" key="1">
    <citation type="journal article" date="2019" name="Int. J. Syst. Evol. Microbiol.">
        <title>The Global Catalogue of Microorganisms (GCM) 10K type strain sequencing project: providing services to taxonomists for standard genome sequencing and annotation.</title>
        <authorList>
            <consortium name="The Broad Institute Genomics Platform"/>
            <consortium name="The Broad Institute Genome Sequencing Center for Infectious Disease"/>
            <person name="Wu L."/>
            <person name="Ma J."/>
        </authorList>
    </citation>
    <scope>NUCLEOTIDE SEQUENCE [LARGE SCALE GENOMIC DNA]</scope>
    <source>
        <strain evidence="3">CGMCC 1.16444</strain>
    </source>
</reference>
<comment type="caution">
    <text evidence="2">The sequence shown here is derived from an EMBL/GenBank/DDBJ whole genome shotgun (WGS) entry which is preliminary data.</text>
</comment>
<organism evidence="2 3">
    <name type="scientific">Flaviflagellibacter deserti</name>
    <dbReference type="NCBI Taxonomy" id="2267266"/>
    <lineage>
        <taxon>Bacteria</taxon>
        <taxon>Pseudomonadati</taxon>
        <taxon>Pseudomonadota</taxon>
        <taxon>Alphaproteobacteria</taxon>
        <taxon>Hyphomicrobiales</taxon>
        <taxon>Flaviflagellibacter</taxon>
    </lineage>
</organism>
<sequence length="158" mass="17448">MRFRLGAQLFMAATLVAAMLLAAFCIFLLYQGEPAFKAAATISLSILVAAQIVLSGAVYAWSIVRQQREVTEIAGALAVAQFAEAIHTRRGEIISDPIIEQAVLGAPADLLAAFFRLRDRVKISDFNDEIQETALALARDAKVFAYRRPQTEWLTRTY</sequence>
<evidence type="ECO:0000313" key="3">
    <source>
        <dbReference type="Proteomes" id="UP001595796"/>
    </source>
</evidence>
<evidence type="ECO:0000256" key="1">
    <source>
        <dbReference type="SAM" id="Phobius"/>
    </source>
</evidence>